<evidence type="ECO:0000313" key="1">
    <source>
        <dbReference type="EMBL" id="KAK8109508.1"/>
    </source>
</evidence>
<dbReference type="Proteomes" id="UP001392437">
    <property type="component" value="Unassembled WGS sequence"/>
</dbReference>
<accession>A0AAW0QQY8</accession>
<gene>
    <name evidence="1" type="ORF">PG999_007645</name>
</gene>
<name>A0AAW0QQY8_9PEZI</name>
<dbReference type="EMBL" id="JAQQWP010000007">
    <property type="protein sequence ID" value="KAK8109508.1"/>
    <property type="molecule type" value="Genomic_DNA"/>
</dbReference>
<organism evidence="1 2">
    <name type="scientific">Apiospora kogelbergensis</name>
    <dbReference type="NCBI Taxonomy" id="1337665"/>
    <lineage>
        <taxon>Eukaryota</taxon>
        <taxon>Fungi</taxon>
        <taxon>Dikarya</taxon>
        <taxon>Ascomycota</taxon>
        <taxon>Pezizomycotina</taxon>
        <taxon>Sordariomycetes</taxon>
        <taxon>Xylariomycetidae</taxon>
        <taxon>Amphisphaeriales</taxon>
        <taxon>Apiosporaceae</taxon>
        <taxon>Apiospora</taxon>
    </lineage>
</organism>
<sequence>MALVAHQASWTPGDYDFVRFESTSGLQFVPKFRSVWFLHKSRLINIRCNDKTTCDHQLNLAQPPPSTGCICS</sequence>
<reference evidence="1 2" key="1">
    <citation type="submission" date="2023-01" db="EMBL/GenBank/DDBJ databases">
        <title>Analysis of 21 Apiospora genomes using comparative genomics revels a genus with tremendous synthesis potential of carbohydrate active enzymes and secondary metabolites.</title>
        <authorList>
            <person name="Sorensen T."/>
        </authorList>
    </citation>
    <scope>NUCLEOTIDE SEQUENCE [LARGE SCALE GENOMIC DNA]</scope>
    <source>
        <strain evidence="1 2">CBS 117206</strain>
    </source>
</reference>
<evidence type="ECO:0000313" key="2">
    <source>
        <dbReference type="Proteomes" id="UP001392437"/>
    </source>
</evidence>
<dbReference type="AlphaFoldDB" id="A0AAW0QQY8"/>
<proteinExistence type="predicted"/>
<comment type="caution">
    <text evidence="1">The sequence shown here is derived from an EMBL/GenBank/DDBJ whole genome shotgun (WGS) entry which is preliminary data.</text>
</comment>
<keyword evidence="2" id="KW-1185">Reference proteome</keyword>
<protein>
    <submittedName>
        <fullName evidence="1">Uncharacterized protein</fullName>
    </submittedName>
</protein>